<organism evidence="1 2">
    <name type="scientific">Mesorhizobium salmacidum</name>
    <dbReference type="NCBI Taxonomy" id="3015171"/>
    <lineage>
        <taxon>Bacteria</taxon>
        <taxon>Pseudomonadati</taxon>
        <taxon>Pseudomonadota</taxon>
        <taxon>Alphaproteobacteria</taxon>
        <taxon>Hyphomicrobiales</taxon>
        <taxon>Phyllobacteriaceae</taxon>
        <taxon>Mesorhizobium</taxon>
    </lineage>
</organism>
<evidence type="ECO:0000313" key="1">
    <source>
        <dbReference type="EMBL" id="MEI9413084.1"/>
    </source>
</evidence>
<sequence length="120" mass="13430">MLRATAYLIKIDTWSPFVLHPSRRLEYEYAAAHQQVKAMQPCKESVVREVIKGQKFGEKSDSIPLRTRQTGQARNSCANQLPYACRVFDPDGAADQAAITDARLGLSQASNRLIPEQENP</sequence>
<name>A0ABU8L542_9HYPH</name>
<dbReference type="RefSeq" id="WP_337109406.1">
    <property type="nucleotide sequence ID" value="NZ_JAPYKS010000048.1"/>
</dbReference>
<dbReference type="Proteomes" id="UP001387293">
    <property type="component" value="Unassembled WGS sequence"/>
</dbReference>
<reference evidence="1 2" key="1">
    <citation type="submission" date="2022-12" db="EMBL/GenBank/DDBJ databases">
        <authorList>
            <person name="Muema E."/>
        </authorList>
    </citation>
    <scope>NUCLEOTIDE SEQUENCE [LARGE SCALE GENOMIC DNA]</scope>
    <source>
        <strain evidence="2">1326</strain>
    </source>
</reference>
<comment type="caution">
    <text evidence="1">The sequence shown here is derived from an EMBL/GenBank/DDBJ whole genome shotgun (WGS) entry which is preliminary data.</text>
</comment>
<gene>
    <name evidence="1" type="ORF">O7A60_30720</name>
</gene>
<keyword evidence="2" id="KW-1185">Reference proteome</keyword>
<evidence type="ECO:0000313" key="2">
    <source>
        <dbReference type="Proteomes" id="UP001387293"/>
    </source>
</evidence>
<dbReference type="EMBL" id="JAPYKS010000048">
    <property type="protein sequence ID" value="MEI9413084.1"/>
    <property type="molecule type" value="Genomic_DNA"/>
</dbReference>
<proteinExistence type="predicted"/>
<protein>
    <submittedName>
        <fullName evidence="1">Uncharacterized protein</fullName>
    </submittedName>
</protein>
<accession>A0ABU8L542</accession>